<feature type="transmembrane region" description="Helical" evidence="1">
    <location>
        <begin position="103"/>
        <end position="124"/>
    </location>
</feature>
<comment type="caution">
    <text evidence="2">The sequence shown here is derived from an EMBL/GenBank/DDBJ whole genome shotgun (WGS) entry which is preliminary data.</text>
</comment>
<dbReference type="Proteomes" id="UP000615026">
    <property type="component" value="Unassembled WGS sequence"/>
</dbReference>
<name>A0A929FBW3_LEPEC</name>
<dbReference type="EMBL" id="JADEXP010000268">
    <property type="protein sequence ID" value="MBE9069399.1"/>
    <property type="molecule type" value="Genomic_DNA"/>
</dbReference>
<keyword evidence="1" id="KW-0812">Transmembrane</keyword>
<protein>
    <submittedName>
        <fullName evidence="2">Uncharacterized protein</fullName>
    </submittedName>
</protein>
<sequence length="152" mass="16795">MVRHLIELFDLAVPNLFAGIVAVLFGLLLLLAIFWGVSVSRQVSPKRPTLTAPDRFDMAESSGIGQSLSIAQTVIAPYWVWLSGVLLAMTLDLVVLANPLPPWLSVLEIFLSFFLAISTIWLGFKLFSALFENYVLGATLENEDEINTELLT</sequence>
<accession>A0A929FBW3</accession>
<reference evidence="2" key="1">
    <citation type="submission" date="2020-10" db="EMBL/GenBank/DDBJ databases">
        <authorList>
            <person name="Castelo-Branco R."/>
            <person name="Eusebio N."/>
            <person name="Adriana R."/>
            <person name="Vieira A."/>
            <person name="Brugerolle De Fraissinette N."/>
            <person name="Rezende De Castro R."/>
            <person name="Schneider M.P."/>
            <person name="Vasconcelos V."/>
            <person name="Leao P.N."/>
        </authorList>
    </citation>
    <scope>NUCLEOTIDE SEQUENCE</scope>
    <source>
        <strain evidence="2">LEGE 11479</strain>
    </source>
</reference>
<organism evidence="2 3">
    <name type="scientific">Leptolyngbya cf. ectocarpi LEGE 11479</name>
    <dbReference type="NCBI Taxonomy" id="1828722"/>
    <lineage>
        <taxon>Bacteria</taxon>
        <taxon>Bacillati</taxon>
        <taxon>Cyanobacteriota</taxon>
        <taxon>Cyanophyceae</taxon>
        <taxon>Leptolyngbyales</taxon>
        <taxon>Leptolyngbyaceae</taxon>
        <taxon>Leptolyngbya group</taxon>
        <taxon>Leptolyngbya</taxon>
    </lineage>
</organism>
<feature type="non-terminal residue" evidence="2">
    <location>
        <position position="152"/>
    </location>
</feature>
<proteinExistence type="predicted"/>
<keyword evidence="3" id="KW-1185">Reference proteome</keyword>
<gene>
    <name evidence="2" type="ORF">IQ260_22395</name>
</gene>
<evidence type="ECO:0000313" key="3">
    <source>
        <dbReference type="Proteomes" id="UP000615026"/>
    </source>
</evidence>
<dbReference type="AlphaFoldDB" id="A0A929FBW3"/>
<feature type="transmembrane region" description="Helical" evidence="1">
    <location>
        <begin position="78"/>
        <end position="97"/>
    </location>
</feature>
<keyword evidence="1" id="KW-1133">Transmembrane helix</keyword>
<evidence type="ECO:0000256" key="1">
    <source>
        <dbReference type="SAM" id="Phobius"/>
    </source>
</evidence>
<keyword evidence="1" id="KW-0472">Membrane</keyword>
<dbReference type="RefSeq" id="WP_228016346.1">
    <property type="nucleotide sequence ID" value="NZ_JADEXP010000268.1"/>
</dbReference>
<feature type="transmembrane region" description="Helical" evidence="1">
    <location>
        <begin position="16"/>
        <end position="37"/>
    </location>
</feature>
<evidence type="ECO:0000313" key="2">
    <source>
        <dbReference type="EMBL" id="MBE9069399.1"/>
    </source>
</evidence>